<evidence type="ECO:0000256" key="7">
    <source>
        <dbReference type="ARBA" id="ARBA00023136"/>
    </source>
</evidence>
<dbReference type="EMBL" id="CP017146">
    <property type="protein sequence ID" value="QHO70629.1"/>
    <property type="molecule type" value="Genomic_DNA"/>
</dbReference>
<dbReference type="PIRSF" id="PIRSF016661">
    <property type="entry name" value="BioY"/>
    <property type="match status" value="1"/>
</dbReference>
<protein>
    <recommendedName>
        <fullName evidence="8">Biotin transporter</fullName>
    </recommendedName>
</protein>
<gene>
    <name evidence="10" type="ORF">BHD05_14195</name>
</gene>
<dbReference type="PANTHER" id="PTHR34295">
    <property type="entry name" value="BIOTIN TRANSPORTER BIOY"/>
    <property type="match status" value="1"/>
</dbReference>
<dbReference type="Pfam" id="PF02632">
    <property type="entry name" value="BioY"/>
    <property type="match status" value="1"/>
</dbReference>
<feature type="transmembrane region" description="Helical" evidence="9">
    <location>
        <begin position="12"/>
        <end position="31"/>
    </location>
</feature>
<feature type="transmembrane region" description="Helical" evidence="9">
    <location>
        <begin position="158"/>
        <end position="178"/>
    </location>
</feature>
<evidence type="ECO:0000256" key="5">
    <source>
        <dbReference type="ARBA" id="ARBA00022692"/>
    </source>
</evidence>
<dbReference type="Gene3D" id="1.10.1760.20">
    <property type="match status" value="1"/>
</dbReference>
<dbReference type="GO" id="GO:0005886">
    <property type="term" value="C:plasma membrane"/>
    <property type="evidence" value="ECO:0007669"/>
    <property type="project" value="UniProtKB-SubCell"/>
</dbReference>
<keyword evidence="4 8" id="KW-1003">Cell membrane</keyword>
<keyword evidence="5 9" id="KW-0812">Transmembrane</keyword>
<keyword evidence="7 8" id="KW-0472">Membrane</keyword>
<comment type="similarity">
    <text evidence="2 8">Belongs to the BioY family.</text>
</comment>
<feature type="transmembrane region" description="Helical" evidence="9">
    <location>
        <begin position="61"/>
        <end position="78"/>
    </location>
</feature>
<name>A0A7L5AQH9_9MICO</name>
<dbReference type="InterPro" id="IPR003784">
    <property type="entry name" value="BioY"/>
</dbReference>
<evidence type="ECO:0000256" key="9">
    <source>
        <dbReference type="SAM" id="Phobius"/>
    </source>
</evidence>
<dbReference type="OrthoDB" id="9803495at2"/>
<evidence type="ECO:0000256" key="4">
    <source>
        <dbReference type="ARBA" id="ARBA00022475"/>
    </source>
</evidence>
<evidence type="ECO:0000256" key="3">
    <source>
        <dbReference type="ARBA" id="ARBA00022448"/>
    </source>
</evidence>
<evidence type="ECO:0000256" key="1">
    <source>
        <dbReference type="ARBA" id="ARBA00004651"/>
    </source>
</evidence>
<keyword evidence="11" id="KW-1185">Reference proteome</keyword>
<keyword evidence="6 9" id="KW-1133">Transmembrane helix</keyword>
<comment type="subcellular location">
    <subcellularLocation>
        <location evidence="1 8">Cell membrane</location>
        <topology evidence="1 8">Multi-pass membrane protein</topology>
    </subcellularLocation>
</comment>
<feature type="transmembrane region" description="Helical" evidence="9">
    <location>
        <begin position="84"/>
        <end position="105"/>
    </location>
</feature>
<keyword evidence="3 8" id="KW-0813">Transport</keyword>
<accession>A0A7L5AQH9</accession>
<evidence type="ECO:0000313" key="11">
    <source>
        <dbReference type="Proteomes" id="UP000464507"/>
    </source>
</evidence>
<proteinExistence type="inferred from homology"/>
<dbReference type="PANTHER" id="PTHR34295:SF4">
    <property type="entry name" value="BIOTIN TRANSPORTER BIOY-RELATED"/>
    <property type="match status" value="1"/>
</dbReference>
<feature type="transmembrane region" description="Helical" evidence="9">
    <location>
        <begin position="117"/>
        <end position="138"/>
    </location>
</feature>
<evidence type="ECO:0000256" key="6">
    <source>
        <dbReference type="ARBA" id="ARBA00022989"/>
    </source>
</evidence>
<dbReference type="RefSeq" id="WP_161887021.1">
    <property type="nucleotide sequence ID" value="NZ_CP017146.1"/>
</dbReference>
<dbReference type="Proteomes" id="UP000464507">
    <property type="component" value="Chromosome"/>
</dbReference>
<organism evidence="10 11">
    <name type="scientific">Marisediminicola antarctica</name>
    <dbReference type="NCBI Taxonomy" id="674079"/>
    <lineage>
        <taxon>Bacteria</taxon>
        <taxon>Bacillati</taxon>
        <taxon>Actinomycetota</taxon>
        <taxon>Actinomycetes</taxon>
        <taxon>Micrococcales</taxon>
        <taxon>Microbacteriaceae</taxon>
        <taxon>Marisediminicola</taxon>
    </lineage>
</organism>
<evidence type="ECO:0000256" key="8">
    <source>
        <dbReference type="PIRNR" id="PIRNR016661"/>
    </source>
</evidence>
<evidence type="ECO:0000313" key="10">
    <source>
        <dbReference type="EMBL" id="QHO70629.1"/>
    </source>
</evidence>
<dbReference type="GO" id="GO:0015225">
    <property type="term" value="F:biotin transmembrane transporter activity"/>
    <property type="evidence" value="ECO:0007669"/>
    <property type="project" value="UniProtKB-UniRule"/>
</dbReference>
<evidence type="ECO:0000256" key="2">
    <source>
        <dbReference type="ARBA" id="ARBA00010692"/>
    </source>
</evidence>
<sequence>MARRVRIDIRDITRIAIFAAIIAVLGIPGAIPAFGGAVPITAQTLGVMLAGAVLGSWRGAAAVLTFLALVFVGLPLLSGGRGGVGVFAGATVGYLIGWVFGAFVVGAIAQAGTRRPTWWWTALGCFVGGILVVYTFGIPLQSLITQLPLAETVLASAVFLPGDILKVVIATVITMALWRAYPRAFRREARGGEAVPATAPPVLR</sequence>
<dbReference type="KEGG" id="mant:BHD05_14195"/>
<reference evidence="10 11" key="1">
    <citation type="submission" date="2016-09" db="EMBL/GenBank/DDBJ databases">
        <title>Complete genome sequence of microbes from the polar regions.</title>
        <authorList>
            <person name="Liao L."/>
            <person name="Chen B."/>
        </authorList>
    </citation>
    <scope>NUCLEOTIDE SEQUENCE [LARGE SCALE GENOMIC DNA]</scope>
    <source>
        <strain evidence="10 11">ZS314</strain>
    </source>
</reference>
<dbReference type="AlphaFoldDB" id="A0A7L5AQH9"/>